<keyword evidence="1" id="KW-1003">Cell membrane</keyword>
<sequence>MGKKWKLSIVCAAMMALLVSACSGNTGSKGGDANTGTSGSGAEEQQEKPVLKQLGPQRNFDPNGDKVAAFLEEATGYKVEYETLPLENPDDKLNLLMANNEPYDIVKLSGSQYNRLAVQGALEPLDELLEQYGQDLLGATPAEFYENAKVDGQIYGIPEKHPRGFVGSALAINQNLLDELGMEVPTTTDEFYNLLKAIKDEKGIVPLTGFESIIPEISGAFGVVTSFDVQDGKLIHRLEGPGMKEYLAFMNKLYSEGLMDPEWPVNKTETIQQKFTTGKAGIMTYGWGVAPAVTEALKKNDPDAEITLITSLKGPDGQIGNWVQGGGVSWYIAIPKSSKHKEEAMKYMNLKVQPDLFKELAIGEEGVHYQAGADGKLMPILPIFNEERGNADWFMTSTDAKAFEDQWLLRVRKDPVLQATFEEIQEKQLSVSRSDPTLLAPPLPVVANNQQKLNKLENDYIIKVFAGAESLDQYDAFVSDWMSQGGSEMMAELTAWYDSAKE</sequence>
<evidence type="ECO:0000256" key="5">
    <source>
        <dbReference type="ARBA" id="ARBA00023288"/>
    </source>
</evidence>
<dbReference type="InterPro" id="IPR050490">
    <property type="entry name" value="Bact_solute-bd_prot1"/>
</dbReference>
<keyword evidence="3" id="KW-0472">Membrane</keyword>
<dbReference type="RefSeq" id="WP_119597493.1">
    <property type="nucleotide sequence ID" value="NZ_QXQA01000001.1"/>
</dbReference>
<protein>
    <submittedName>
        <fullName evidence="8">Extracellular solute-binding protein</fullName>
    </submittedName>
</protein>
<feature type="region of interest" description="Disordered" evidence="6">
    <location>
        <begin position="27"/>
        <end position="48"/>
    </location>
</feature>
<reference evidence="8 9" key="1">
    <citation type="submission" date="2018-09" db="EMBL/GenBank/DDBJ databases">
        <title>Paenibacillus aracenensis nov. sp. isolated from a cave in southern Spain.</title>
        <authorList>
            <person name="Jurado V."/>
            <person name="Gutierrez-Patricio S."/>
            <person name="Gonzalez-Pimentel J.L."/>
            <person name="Miller A.Z."/>
            <person name="Laiz L."/>
            <person name="Saiz-Jimenez C."/>
        </authorList>
    </citation>
    <scope>NUCLEOTIDE SEQUENCE [LARGE SCALE GENOMIC DNA]</scope>
    <source>
        <strain evidence="8 9">DSM 22867</strain>
    </source>
</reference>
<proteinExistence type="predicted"/>
<keyword evidence="5" id="KW-0449">Lipoprotein</keyword>
<keyword evidence="9" id="KW-1185">Reference proteome</keyword>
<dbReference type="OrthoDB" id="2498644at2"/>
<dbReference type="Pfam" id="PF01547">
    <property type="entry name" value="SBP_bac_1"/>
    <property type="match status" value="1"/>
</dbReference>
<evidence type="ECO:0000256" key="4">
    <source>
        <dbReference type="ARBA" id="ARBA00023139"/>
    </source>
</evidence>
<keyword evidence="4" id="KW-0564">Palmitate</keyword>
<dbReference type="PANTHER" id="PTHR43649:SF33">
    <property type="entry name" value="POLYGALACTURONAN_RHAMNOGALACTURONAN-BINDING PROTEIN YTCQ"/>
    <property type="match status" value="1"/>
</dbReference>
<name>A0A3A1VGT9_9BACL</name>
<dbReference type="AlphaFoldDB" id="A0A3A1VGT9"/>
<comment type="caution">
    <text evidence="8">The sequence shown here is derived from an EMBL/GenBank/DDBJ whole genome shotgun (WGS) entry which is preliminary data.</text>
</comment>
<feature type="signal peptide" evidence="7">
    <location>
        <begin position="1"/>
        <end position="21"/>
    </location>
</feature>
<dbReference type="InterPro" id="IPR006059">
    <property type="entry name" value="SBP"/>
</dbReference>
<evidence type="ECO:0000256" key="6">
    <source>
        <dbReference type="SAM" id="MobiDB-lite"/>
    </source>
</evidence>
<dbReference type="CDD" id="cd13580">
    <property type="entry name" value="PBP2_AlgQ_like_1"/>
    <property type="match status" value="1"/>
</dbReference>
<evidence type="ECO:0000313" key="8">
    <source>
        <dbReference type="EMBL" id="RIX60118.1"/>
    </source>
</evidence>
<gene>
    <name evidence="8" type="ORF">D3P08_00565</name>
</gene>
<keyword evidence="2 7" id="KW-0732">Signal</keyword>
<evidence type="ECO:0000256" key="2">
    <source>
        <dbReference type="ARBA" id="ARBA00022729"/>
    </source>
</evidence>
<dbReference type="PANTHER" id="PTHR43649">
    <property type="entry name" value="ARABINOSE-BINDING PROTEIN-RELATED"/>
    <property type="match status" value="1"/>
</dbReference>
<dbReference type="PROSITE" id="PS51257">
    <property type="entry name" value="PROKAR_LIPOPROTEIN"/>
    <property type="match status" value="1"/>
</dbReference>
<evidence type="ECO:0000256" key="7">
    <source>
        <dbReference type="SAM" id="SignalP"/>
    </source>
</evidence>
<dbReference type="SUPFAM" id="SSF53850">
    <property type="entry name" value="Periplasmic binding protein-like II"/>
    <property type="match status" value="1"/>
</dbReference>
<dbReference type="Gene3D" id="3.40.190.10">
    <property type="entry name" value="Periplasmic binding protein-like II"/>
    <property type="match status" value="2"/>
</dbReference>
<dbReference type="Proteomes" id="UP000266482">
    <property type="component" value="Unassembled WGS sequence"/>
</dbReference>
<dbReference type="EMBL" id="QXQA01000001">
    <property type="protein sequence ID" value="RIX60118.1"/>
    <property type="molecule type" value="Genomic_DNA"/>
</dbReference>
<evidence type="ECO:0000313" key="9">
    <source>
        <dbReference type="Proteomes" id="UP000266482"/>
    </source>
</evidence>
<organism evidence="8 9">
    <name type="scientific">Paenibacillus nanensis</name>
    <dbReference type="NCBI Taxonomy" id="393251"/>
    <lineage>
        <taxon>Bacteria</taxon>
        <taxon>Bacillati</taxon>
        <taxon>Bacillota</taxon>
        <taxon>Bacilli</taxon>
        <taxon>Bacillales</taxon>
        <taxon>Paenibacillaceae</taxon>
        <taxon>Paenibacillus</taxon>
    </lineage>
</organism>
<evidence type="ECO:0000256" key="1">
    <source>
        <dbReference type="ARBA" id="ARBA00022475"/>
    </source>
</evidence>
<accession>A0A3A1VGT9</accession>
<feature type="chain" id="PRO_5038968688" evidence="7">
    <location>
        <begin position="22"/>
        <end position="502"/>
    </location>
</feature>
<evidence type="ECO:0000256" key="3">
    <source>
        <dbReference type="ARBA" id="ARBA00023136"/>
    </source>
</evidence>